<evidence type="ECO:0008006" key="4">
    <source>
        <dbReference type="Google" id="ProtNLM"/>
    </source>
</evidence>
<keyword evidence="1" id="KW-0472">Membrane</keyword>
<dbReference type="AlphaFoldDB" id="A0A7W9BEQ8"/>
<accession>A0A7W9BEQ8</accession>
<evidence type="ECO:0000313" key="3">
    <source>
        <dbReference type="Proteomes" id="UP000546200"/>
    </source>
</evidence>
<sequence length="99" mass="11118">MATTPHHPAKRIIMLVLGIILILLAPVVGALPGPGGIFVFAGGLILVLRASRWARLRWARLKRRWPRLGHLADRVMRRRSVQRRMARLRASDAETLGTN</sequence>
<reference evidence="2 3" key="1">
    <citation type="submission" date="2020-08" db="EMBL/GenBank/DDBJ databases">
        <title>Genomic Encyclopedia of Type Strains, Phase IV (KMG-IV): sequencing the most valuable type-strain genomes for metagenomic binning, comparative biology and taxonomic classification.</title>
        <authorList>
            <person name="Goeker M."/>
        </authorList>
    </citation>
    <scope>NUCLEOTIDE SEQUENCE [LARGE SCALE GENOMIC DNA]</scope>
    <source>
        <strain evidence="2 3">DSM 100044</strain>
    </source>
</reference>
<evidence type="ECO:0000313" key="2">
    <source>
        <dbReference type="EMBL" id="MBB5715511.1"/>
    </source>
</evidence>
<comment type="caution">
    <text evidence="2">The sequence shown here is derived from an EMBL/GenBank/DDBJ whole genome shotgun (WGS) entry which is preliminary data.</text>
</comment>
<proteinExistence type="predicted"/>
<gene>
    <name evidence="2" type="ORF">FHS94_002357</name>
</gene>
<keyword evidence="1" id="KW-0812">Transmembrane</keyword>
<protein>
    <recommendedName>
        <fullName evidence="4">Transmembrane protein (PGPGW)</fullName>
    </recommendedName>
</protein>
<feature type="transmembrane region" description="Helical" evidence="1">
    <location>
        <begin position="37"/>
        <end position="54"/>
    </location>
</feature>
<name>A0A7W9BEQ8_9SPHN</name>
<dbReference type="RefSeq" id="WP_246348557.1">
    <property type="nucleotide sequence ID" value="NZ_JACIJK010000006.1"/>
</dbReference>
<evidence type="ECO:0000256" key="1">
    <source>
        <dbReference type="SAM" id="Phobius"/>
    </source>
</evidence>
<dbReference type="EMBL" id="JACIJK010000006">
    <property type="protein sequence ID" value="MBB5715511.1"/>
    <property type="molecule type" value="Genomic_DNA"/>
</dbReference>
<keyword evidence="3" id="KW-1185">Reference proteome</keyword>
<feature type="transmembrane region" description="Helical" evidence="1">
    <location>
        <begin position="12"/>
        <end position="31"/>
    </location>
</feature>
<organism evidence="2 3">
    <name type="scientific">Sphingomonas aerophila</name>
    <dbReference type="NCBI Taxonomy" id="1344948"/>
    <lineage>
        <taxon>Bacteria</taxon>
        <taxon>Pseudomonadati</taxon>
        <taxon>Pseudomonadota</taxon>
        <taxon>Alphaproteobacteria</taxon>
        <taxon>Sphingomonadales</taxon>
        <taxon>Sphingomonadaceae</taxon>
        <taxon>Sphingomonas</taxon>
    </lineage>
</organism>
<dbReference type="Proteomes" id="UP000546200">
    <property type="component" value="Unassembled WGS sequence"/>
</dbReference>
<keyword evidence="1" id="KW-1133">Transmembrane helix</keyword>